<feature type="binding site" description="axial binding residue" evidence="12">
    <location>
        <position position="511"/>
    </location>
    <ligand>
        <name>heme</name>
        <dbReference type="ChEBI" id="CHEBI:30413"/>
    </ligand>
    <ligandPart>
        <name>Fe</name>
        <dbReference type="ChEBI" id="CHEBI:18248"/>
    </ligandPart>
</feature>
<dbReference type="OrthoDB" id="1470350at2759"/>
<evidence type="ECO:0000256" key="12">
    <source>
        <dbReference type="PIRSR" id="PIRSR602402-1"/>
    </source>
</evidence>
<comment type="cofactor">
    <cofactor evidence="1 12">
        <name>heme</name>
        <dbReference type="ChEBI" id="CHEBI:30413"/>
    </cofactor>
</comment>
<proteinExistence type="inferred from homology"/>
<evidence type="ECO:0000256" key="3">
    <source>
        <dbReference type="ARBA" id="ARBA00010617"/>
    </source>
</evidence>
<keyword evidence="9 12" id="KW-0408">Iron</keyword>
<evidence type="ECO:0000256" key="11">
    <source>
        <dbReference type="ARBA" id="ARBA00023136"/>
    </source>
</evidence>
<evidence type="ECO:0000256" key="10">
    <source>
        <dbReference type="ARBA" id="ARBA00023033"/>
    </source>
</evidence>
<dbReference type="PANTHER" id="PTHR24287:SF17">
    <property type="entry name" value="P450, PUTATIVE (EUROFUNG)-RELATED"/>
    <property type="match status" value="1"/>
</dbReference>
<keyword evidence="11" id="KW-0472">Membrane</keyword>
<evidence type="ECO:0000256" key="6">
    <source>
        <dbReference type="ARBA" id="ARBA00022723"/>
    </source>
</evidence>
<dbReference type="Gene3D" id="1.10.630.10">
    <property type="entry name" value="Cytochrome P450"/>
    <property type="match status" value="1"/>
</dbReference>
<protein>
    <recommendedName>
        <fullName evidence="16">Cytochrome P450</fullName>
    </recommendedName>
</protein>
<dbReference type="PANTHER" id="PTHR24287">
    <property type="entry name" value="P450, PUTATIVE (EUROFUNG)-RELATED"/>
    <property type="match status" value="1"/>
</dbReference>
<dbReference type="InterPro" id="IPR017972">
    <property type="entry name" value="Cyt_P450_CS"/>
</dbReference>
<dbReference type="PRINTS" id="PR00385">
    <property type="entry name" value="P450"/>
</dbReference>
<dbReference type="InterPro" id="IPR001128">
    <property type="entry name" value="Cyt_P450"/>
</dbReference>
<dbReference type="GO" id="GO:0020037">
    <property type="term" value="F:heme binding"/>
    <property type="evidence" value="ECO:0007669"/>
    <property type="project" value="InterPro"/>
</dbReference>
<dbReference type="InterPro" id="IPR002974">
    <property type="entry name" value="Cyt_P450_E_CYP52_ascomycetes"/>
</dbReference>
<dbReference type="GO" id="GO:0016712">
    <property type="term" value="F:oxidoreductase activity, acting on paired donors, with incorporation or reduction of molecular oxygen, reduced flavin or flavoprotein as one donor, and incorporation of one atom of oxygen"/>
    <property type="evidence" value="ECO:0007669"/>
    <property type="project" value="InterPro"/>
</dbReference>
<dbReference type="Pfam" id="PF00067">
    <property type="entry name" value="p450"/>
    <property type="match status" value="1"/>
</dbReference>
<comment type="subcellular location">
    <subcellularLocation>
        <location evidence="2">Membrane</location>
        <topology evidence="2">Single-pass membrane protein</topology>
    </subcellularLocation>
</comment>
<comment type="similarity">
    <text evidence="3 13">Belongs to the cytochrome P450 family.</text>
</comment>
<keyword evidence="8 13" id="KW-0560">Oxidoreductase</keyword>
<accession>A0A2A9P9D5</accession>
<evidence type="ECO:0000313" key="15">
    <source>
        <dbReference type="Proteomes" id="UP000037136"/>
    </source>
</evidence>
<evidence type="ECO:0000256" key="2">
    <source>
        <dbReference type="ARBA" id="ARBA00004167"/>
    </source>
</evidence>
<evidence type="ECO:0000256" key="8">
    <source>
        <dbReference type="ARBA" id="ARBA00023002"/>
    </source>
</evidence>
<reference evidence="14 15" key="2">
    <citation type="journal article" date="2017" name="Sci. Rep.">
        <title>Ant-infecting Ophiocordyceps genomes reveal a high diversity of potential behavioral manipulation genes and a possible major role for enterotoxins.</title>
        <authorList>
            <person name="de Bekker C."/>
            <person name="Ohm R.A."/>
            <person name="Evans H.C."/>
            <person name="Brachmann A."/>
            <person name="Hughes D.P."/>
        </authorList>
    </citation>
    <scope>NUCLEOTIDE SEQUENCE [LARGE SCALE GENOMIC DNA]</scope>
    <source>
        <strain evidence="14 15">SC16a</strain>
    </source>
</reference>
<comment type="caution">
    <text evidence="14">The sequence shown here is derived from an EMBL/GenBank/DDBJ whole genome shotgun (WGS) entry which is preliminary data.</text>
</comment>
<dbReference type="InterPro" id="IPR002402">
    <property type="entry name" value="Cyt_P450_E_grp-II"/>
</dbReference>
<sequence length="564" mass="64361">MWHLASRSNPRLTLPSAGASDLRLSASARRLQRTRVPASVQRFCYERGVRLTWQQNQARSDEDPAVPIHVTLPILPPTNRLSFYLAVAVLVVSHSQHRQLRQMRLRGASPAAVYPHRDPILGIDWVRLVLRALADDTVLEWWHQLFTQSAATTFWFNGMGSWMLMTCEPENFRAILQGQFNSWPIEGLRKQTIASVIGSRSIFSTNGPEWAHARSMMRPTFVRNQIADLECLDRHVDNFLARLRPGGSKVDLQALFYMFTMDTSTDFMFGRSTEMLVRPSDEAVKFSTSFDYALQTSTSRGRIGWLAHLIPDKKFDASVAYCRAFIDRYVASALREDKPKERSYVFMHELINSGATHQETSDQLLSMILGGRDTSASTLSSLCWILARRPDVVRAIRKEALQLEGKRPTWEQLKDLKYLNNVLKEALRLWGPVTANMRTACTDLVLPKGGGPDCQSPVFVPKGTQCRFSTFSLHRRKDIYGDDAEEFRPERWDSLRTSWEYLPFSGGPRICIGQQFALTMMLYLLTRFFQEFEAVEARDDRPMKLRVSSNIVLPNGCWVALTPA</sequence>
<evidence type="ECO:0000313" key="14">
    <source>
        <dbReference type="EMBL" id="PFH57824.1"/>
    </source>
</evidence>
<keyword evidence="15" id="KW-1185">Reference proteome</keyword>
<keyword evidence="7" id="KW-1133">Transmembrane helix</keyword>
<evidence type="ECO:0000256" key="7">
    <source>
        <dbReference type="ARBA" id="ARBA00022989"/>
    </source>
</evidence>
<dbReference type="InterPro" id="IPR047146">
    <property type="entry name" value="Cyt_P450_E_CYP52_fungi"/>
</dbReference>
<dbReference type="Proteomes" id="UP000037136">
    <property type="component" value="Unassembled WGS sequence"/>
</dbReference>
<evidence type="ECO:0000256" key="4">
    <source>
        <dbReference type="ARBA" id="ARBA00022617"/>
    </source>
</evidence>
<name>A0A2A9P9D5_OPHUN</name>
<dbReference type="PRINTS" id="PR01239">
    <property type="entry name" value="EP450IICYP52"/>
</dbReference>
<reference evidence="14 15" key="1">
    <citation type="journal article" date="2015" name="BMC Genomics">
        <title>Gene expression during zombie ant biting behavior reflects the complexity underlying fungal parasitic behavioral manipulation.</title>
        <authorList>
            <person name="de Bekker C."/>
            <person name="Ohm R.A."/>
            <person name="Loreto R.G."/>
            <person name="Sebastian A."/>
            <person name="Albert I."/>
            <person name="Merrow M."/>
            <person name="Brachmann A."/>
            <person name="Hughes D.P."/>
        </authorList>
    </citation>
    <scope>NUCLEOTIDE SEQUENCE [LARGE SCALE GENOMIC DNA]</scope>
    <source>
        <strain evidence="14 15">SC16a</strain>
    </source>
</reference>
<evidence type="ECO:0000256" key="1">
    <source>
        <dbReference type="ARBA" id="ARBA00001971"/>
    </source>
</evidence>
<dbReference type="SUPFAM" id="SSF48264">
    <property type="entry name" value="Cytochrome P450"/>
    <property type="match status" value="1"/>
</dbReference>
<dbReference type="GO" id="GO:0016020">
    <property type="term" value="C:membrane"/>
    <property type="evidence" value="ECO:0007669"/>
    <property type="project" value="UniProtKB-SubCell"/>
</dbReference>
<dbReference type="AlphaFoldDB" id="A0A2A9P9D5"/>
<dbReference type="EMBL" id="LAZP02000361">
    <property type="protein sequence ID" value="PFH57824.1"/>
    <property type="molecule type" value="Genomic_DNA"/>
</dbReference>
<evidence type="ECO:0000256" key="13">
    <source>
        <dbReference type="RuleBase" id="RU000461"/>
    </source>
</evidence>
<dbReference type="InterPro" id="IPR036396">
    <property type="entry name" value="Cyt_P450_sf"/>
</dbReference>
<evidence type="ECO:0000256" key="9">
    <source>
        <dbReference type="ARBA" id="ARBA00023004"/>
    </source>
</evidence>
<keyword evidence="10 13" id="KW-0503">Monooxygenase</keyword>
<keyword evidence="6 12" id="KW-0479">Metal-binding</keyword>
<dbReference type="CDD" id="cd11063">
    <property type="entry name" value="CYP52"/>
    <property type="match status" value="1"/>
</dbReference>
<gene>
    <name evidence="14" type="ORF">XA68_14531</name>
</gene>
<dbReference type="PROSITE" id="PS00086">
    <property type="entry name" value="CYTOCHROME_P450"/>
    <property type="match status" value="1"/>
</dbReference>
<evidence type="ECO:0008006" key="16">
    <source>
        <dbReference type="Google" id="ProtNLM"/>
    </source>
</evidence>
<organism evidence="14 15">
    <name type="scientific">Ophiocordyceps unilateralis</name>
    <name type="common">Zombie-ant fungus</name>
    <name type="synonym">Torrubia unilateralis</name>
    <dbReference type="NCBI Taxonomy" id="268505"/>
    <lineage>
        <taxon>Eukaryota</taxon>
        <taxon>Fungi</taxon>
        <taxon>Dikarya</taxon>
        <taxon>Ascomycota</taxon>
        <taxon>Pezizomycotina</taxon>
        <taxon>Sordariomycetes</taxon>
        <taxon>Hypocreomycetidae</taxon>
        <taxon>Hypocreales</taxon>
        <taxon>Ophiocordycipitaceae</taxon>
        <taxon>Ophiocordyceps</taxon>
    </lineage>
</organism>
<evidence type="ECO:0000256" key="5">
    <source>
        <dbReference type="ARBA" id="ARBA00022692"/>
    </source>
</evidence>
<keyword evidence="5" id="KW-0812">Transmembrane</keyword>
<dbReference type="PRINTS" id="PR00464">
    <property type="entry name" value="EP450II"/>
</dbReference>
<keyword evidence="4 12" id="KW-0349">Heme</keyword>
<dbReference type="STRING" id="268505.A0A2A9P9D5"/>
<dbReference type="GO" id="GO:0005506">
    <property type="term" value="F:iron ion binding"/>
    <property type="evidence" value="ECO:0007669"/>
    <property type="project" value="InterPro"/>
</dbReference>